<gene>
    <name evidence="1" type="ORF">pH6NP1_p033</name>
</gene>
<geneLocation type="plasmid" evidence="1">
    <name>pH6NP1</name>
</geneLocation>
<dbReference type="AlphaFoldDB" id="A0A2S1FIP1"/>
<evidence type="ECO:0000313" key="1">
    <source>
        <dbReference type="EMBL" id="AWD72229.1"/>
    </source>
</evidence>
<sequence length="138" mass="14967">MTNAVIARLPRLRPQIESFVPDGWDAALAQALEAIALLSEETGVPISITQFKEKFGDLRIYVRMDEPSAGPLEMVADTAHYMSLRSSPVPGSVRARAAEIIDAAAARCQALCQDCGAPARKRNAKGWLHVACDAHARR</sequence>
<reference evidence="1" key="1">
    <citation type="submission" date="2018-01" db="EMBL/GenBank/DDBJ databases">
        <title>Plasmids of psychrophilic Polaromonas spp. isolated from Arctic and Antarctic glaciers.</title>
        <authorList>
            <person name="Dziewit L."/>
            <person name="Ciok A."/>
        </authorList>
    </citation>
    <scope>NUCLEOTIDE SEQUENCE</scope>
    <source>
        <plasmid evidence="1">pH6NP1</plasmid>
    </source>
</reference>
<keyword evidence="1" id="KW-0614">Plasmid</keyword>
<protein>
    <submittedName>
        <fullName evidence="1">Uncharacterized protein</fullName>
    </submittedName>
</protein>
<name>A0A2S1FIP1_9BURK</name>
<dbReference type="EMBL" id="MG869620">
    <property type="protein sequence ID" value="AWD72229.1"/>
    <property type="molecule type" value="Genomic_DNA"/>
</dbReference>
<organism evidence="1">
    <name type="scientific">Polaromonas sp. H6N</name>
    <dbReference type="NCBI Taxonomy" id="1840293"/>
    <lineage>
        <taxon>Bacteria</taxon>
        <taxon>Pseudomonadati</taxon>
        <taxon>Pseudomonadota</taxon>
        <taxon>Betaproteobacteria</taxon>
        <taxon>Burkholderiales</taxon>
        <taxon>Comamonadaceae</taxon>
        <taxon>Polaromonas</taxon>
    </lineage>
</organism>
<accession>A0A2S1FIP1</accession>
<proteinExistence type="predicted"/>